<dbReference type="AlphaFoldDB" id="A0A3C1KJK5"/>
<dbReference type="InterPro" id="IPR006135">
    <property type="entry name" value="T3SS_substrate_exporter"/>
</dbReference>
<proteinExistence type="inferred from homology"/>
<name>A0A3C1KJK5_9GAMM</name>
<comment type="similarity">
    <text evidence="1">Belongs to the type III secretion exporter family.</text>
</comment>
<dbReference type="GO" id="GO:0005886">
    <property type="term" value="C:plasma membrane"/>
    <property type="evidence" value="ECO:0007669"/>
    <property type="project" value="TreeGrafter"/>
</dbReference>
<protein>
    <recommendedName>
        <fullName evidence="2">Flagellar biosynthetic protein FlhB</fullName>
    </recommendedName>
</protein>
<reference evidence="5 6" key="1">
    <citation type="journal article" date="2018" name="Nat. Biotechnol.">
        <title>A standardized bacterial taxonomy based on genome phylogeny substantially revises the tree of life.</title>
        <authorList>
            <person name="Parks D.H."/>
            <person name="Chuvochina M."/>
            <person name="Waite D.W."/>
            <person name="Rinke C."/>
            <person name="Skarshewski A."/>
            <person name="Chaumeil P.A."/>
            <person name="Hugenholtz P."/>
        </authorList>
    </citation>
    <scope>NUCLEOTIDE SEQUENCE [LARGE SCALE GENOMIC DNA]</scope>
    <source>
        <strain evidence="5">UBA9158</strain>
    </source>
</reference>
<dbReference type="Gene3D" id="3.40.1690.10">
    <property type="entry name" value="secretion proteins EscU"/>
    <property type="match status" value="1"/>
</dbReference>
<organism evidence="5 6">
    <name type="scientific">Haliea salexigens</name>
    <dbReference type="NCBI Taxonomy" id="287487"/>
    <lineage>
        <taxon>Bacteria</taxon>
        <taxon>Pseudomonadati</taxon>
        <taxon>Pseudomonadota</taxon>
        <taxon>Gammaproteobacteria</taxon>
        <taxon>Cellvibrionales</taxon>
        <taxon>Halieaceae</taxon>
        <taxon>Haliea</taxon>
    </lineage>
</organism>
<keyword evidence="3" id="KW-1006">Bacterial flagellum protein export</keyword>
<dbReference type="EMBL" id="DMND01000063">
    <property type="protein sequence ID" value="HAN26862.1"/>
    <property type="molecule type" value="Genomic_DNA"/>
</dbReference>
<sequence length="94" mass="10200">MSDTRDNLPPARAAALRYTGIGAPTVVASGEGVLAERIRALASEHDIPLYENQKLVELLCQIPIGDEIPESLYIAVAEILAFVYYLDIALDESV</sequence>
<accession>A0A3C1KJK5</accession>
<dbReference type="SUPFAM" id="SSF160544">
    <property type="entry name" value="EscU C-terminal domain-like"/>
    <property type="match status" value="1"/>
</dbReference>
<dbReference type="InterPro" id="IPR029025">
    <property type="entry name" value="T3SS_substrate_exporter_C"/>
</dbReference>
<gene>
    <name evidence="5" type="ORF">DCP75_03910</name>
</gene>
<dbReference type="STRING" id="1121937.GCA_000423125_00730"/>
<dbReference type="GO" id="GO:0009306">
    <property type="term" value="P:protein secretion"/>
    <property type="evidence" value="ECO:0007669"/>
    <property type="project" value="InterPro"/>
</dbReference>
<comment type="function">
    <text evidence="4">Required for formation of the rod structure in the basal body of the flagellar apparatus. Together with FliI and FliH, may constitute the export apparatus of flagellin.</text>
</comment>
<evidence type="ECO:0000256" key="2">
    <source>
        <dbReference type="ARBA" id="ARBA00021622"/>
    </source>
</evidence>
<dbReference type="Pfam" id="PF01312">
    <property type="entry name" value="Bac_export_2"/>
    <property type="match status" value="1"/>
</dbReference>
<dbReference type="Proteomes" id="UP000259273">
    <property type="component" value="Unassembled WGS sequence"/>
</dbReference>
<comment type="caution">
    <text evidence="5">The sequence shown here is derived from an EMBL/GenBank/DDBJ whole genome shotgun (WGS) entry which is preliminary data.</text>
</comment>
<keyword evidence="3" id="KW-0653">Protein transport</keyword>
<evidence type="ECO:0000256" key="1">
    <source>
        <dbReference type="ARBA" id="ARBA00010690"/>
    </source>
</evidence>
<evidence type="ECO:0000313" key="6">
    <source>
        <dbReference type="Proteomes" id="UP000259273"/>
    </source>
</evidence>
<dbReference type="PANTHER" id="PTHR30531">
    <property type="entry name" value="FLAGELLAR BIOSYNTHETIC PROTEIN FLHB"/>
    <property type="match status" value="1"/>
</dbReference>
<evidence type="ECO:0000313" key="5">
    <source>
        <dbReference type="EMBL" id="HAN26862.1"/>
    </source>
</evidence>
<evidence type="ECO:0000256" key="3">
    <source>
        <dbReference type="ARBA" id="ARBA00023225"/>
    </source>
</evidence>
<dbReference type="PANTHER" id="PTHR30531:SF12">
    <property type="entry name" value="FLAGELLAR BIOSYNTHETIC PROTEIN FLHB"/>
    <property type="match status" value="1"/>
</dbReference>
<keyword evidence="3" id="KW-0813">Transport</keyword>
<evidence type="ECO:0000256" key="4">
    <source>
        <dbReference type="ARBA" id="ARBA00025078"/>
    </source>
</evidence>